<reference evidence="3" key="1">
    <citation type="submission" date="2016-06" db="UniProtKB">
        <authorList>
            <consortium name="WormBaseParasite"/>
        </authorList>
    </citation>
    <scope>IDENTIFICATION</scope>
</reference>
<dbReference type="WBParaSite" id="SSLN_0000713801-mRNA-1">
    <property type="protein sequence ID" value="SSLN_0000713801-mRNA-1"/>
    <property type="gene ID" value="SSLN_0000713801"/>
</dbReference>
<accession>A0A183SRS1</accession>
<organism evidence="3">
    <name type="scientific">Schistocephalus solidus</name>
    <name type="common">Tapeworm</name>
    <dbReference type="NCBI Taxonomy" id="70667"/>
    <lineage>
        <taxon>Eukaryota</taxon>
        <taxon>Metazoa</taxon>
        <taxon>Spiralia</taxon>
        <taxon>Lophotrochozoa</taxon>
        <taxon>Platyhelminthes</taxon>
        <taxon>Cestoda</taxon>
        <taxon>Eucestoda</taxon>
        <taxon>Diphyllobothriidea</taxon>
        <taxon>Diphyllobothriidae</taxon>
        <taxon>Schistocephalus</taxon>
    </lineage>
</organism>
<keyword evidence="2" id="KW-1185">Reference proteome</keyword>
<dbReference type="Proteomes" id="UP000275846">
    <property type="component" value="Unassembled WGS sequence"/>
</dbReference>
<dbReference type="AlphaFoldDB" id="A0A183SRS1"/>
<gene>
    <name evidence="1" type="ORF">SSLN_LOCUS6919</name>
</gene>
<reference evidence="1 2" key="2">
    <citation type="submission" date="2018-11" db="EMBL/GenBank/DDBJ databases">
        <authorList>
            <consortium name="Pathogen Informatics"/>
        </authorList>
    </citation>
    <scope>NUCLEOTIDE SEQUENCE [LARGE SCALE GENOMIC DNA]</scope>
    <source>
        <strain evidence="1 2">NST_G2</strain>
    </source>
</reference>
<sequence length="127" mass="13660">MGHVGRTWVANTFNESEPNCRVIMMPVFSMNGEITAINDSDADGQASITSITTPSGDRKGCYLRPPMTATVRSSSTIPPSQHLPTYLALTVTAHGPHVSTWSGTCKSIAQRPANQCQEHQHTPVAPD</sequence>
<dbReference type="EMBL" id="UYSU01033904">
    <property type="protein sequence ID" value="VDL93304.1"/>
    <property type="molecule type" value="Genomic_DNA"/>
</dbReference>
<protein>
    <submittedName>
        <fullName evidence="1 3">Uncharacterized protein</fullName>
    </submittedName>
</protein>
<evidence type="ECO:0000313" key="2">
    <source>
        <dbReference type="Proteomes" id="UP000275846"/>
    </source>
</evidence>
<name>A0A183SRS1_SCHSO</name>
<evidence type="ECO:0000313" key="3">
    <source>
        <dbReference type="WBParaSite" id="SSLN_0000713801-mRNA-1"/>
    </source>
</evidence>
<proteinExistence type="predicted"/>
<evidence type="ECO:0000313" key="1">
    <source>
        <dbReference type="EMBL" id="VDL93304.1"/>
    </source>
</evidence>